<proteinExistence type="predicted"/>
<dbReference type="EMBL" id="JBHMCE010000001">
    <property type="protein sequence ID" value="MFB9525118.1"/>
    <property type="molecule type" value="Genomic_DNA"/>
</dbReference>
<reference evidence="1 2" key="1">
    <citation type="submission" date="2024-09" db="EMBL/GenBank/DDBJ databases">
        <authorList>
            <person name="Sun Q."/>
            <person name="Mori K."/>
        </authorList>
    </citation>
    <scope>NUCLEOTIDE SEQUENCE [LARGE SCALE GENOMIC DNA]</scope>
    <source>
        <strain evidence="1 2">JCM 3323</strain>
    </source>
</reference>
<dbReference type="RefSeq" id="WP_346126413.1">
    <property type="nucleotide sequence ID" value="NZ_BAAAXC010000015.1"/>
</dbReference>
<comment type="caution">
    <text evidence="1">The sequence shown here is derived from an EMBL/GenBank/DDBJ whole genome shotgun (WGS) entry which is preliminary data.</text>
</comment>
<sequence length="48" mass="5245">MSVGDLAEVDADLSLLALVPAVRDDFRQALNGGSRRRQVTRSSCWSPQ</sequence>
<evidence type="ECO:0000313" key="2">
    <source>
        <dbReference type="Proteomes" id="UP001589646"/>
    </source>
</evidence>
<dbReference type="Proteomes" id="UP001589646">
    <property type="component" value="Unassembled WGS sequence"/>
</dbReference>
<evidence type="ECO:0008006" key="3">
    <source>
        <dbReference type="Google" id="ProtNLM"/>
    </source>
</evidence>
<evidence type="ECO:0000313" key="1">
    <source>
        <dbReference type="EMBL" id="MFB9525118.1"/>
    </source>
</evidence>
<accession>A0ABV5PPZ1</accession>
<gene>
    <name evidence="1" type="ORF">ACFFRN_00665</name>
</gene>
<protein>
    <recommendedName>
        <fullName evidence="3">FXSXX-COOH protein</fullName>
    </recommendedName>
</protein>
<organism evidence="1 2">
    <name type="scientific">Nonomuraea roseola</name>
    <dbReference type="NCBI Taxonomy" id="46179"/>
    <lineage>
        <taxon>Bacteria</taxon>
        <taxon>Bacillati</taxon>
        <taxon>Actinomycetota</taxon>
        <taxon>Actinomycetes</taxon>
        <taxon>Streptosporangiales</taxon>
        <taxon>Streptosporangiaceae</taxon>
        <taxon>Nonomuraea</taxon>
    </lineage>
</organism>
<name>A0ABV5PPZ1_9ACTN</name>
<keyword evidence="2" id="KW-1185">Reference proteome</keyword>